<keyword evidence="3" id="KW-0670">Pyruvate</keyword>
<dbReference type="AlphaFoldDB" id="A0A238L1M4"/>
<dbReference type="GO" id="GO:0016618">
    <property type="term" value="F:hydroxypyruvate reductase [NAD(P)H] activity"/>
    <property type="evidence" value="ECO:0007669"/>
    <property type="project" value="UniProtKB-EC"/>
</dbReference>
<dbReference type="Pfam" id="PF13660">
    <property type="entry name" value="DUF4147"/>
    <property type="match status" value="1"/>
</dbReference>
<evidence type="ECO:0000313" key="4">
    <source>
        <dbReference type="Proteomes" id="UP000220836"/>
    </source>
</evidence>
<dbReference type="InterPro" id="IPR007835">
    <property type="entry name" value="MOFRL"/>
</dbReference>
<dbReference type="PANTHER" id="PTHR12227:SF0">
    <property type="entry name" value="GLYCERATE KINASE"/>
    <property type="match status" value="1"/>
</dbReference>
<evidence type="ECO:0000259" key="1">
    <source>
        <dbReference type="Pfam" id="PF05161"/>
    </source>
</evidence>
<dbReference type="EC" id="1.1.1.81" evidence="3"/>
<dbReference type="InterPro" id="IPR038614">
    <property type="entry name" value="GK_N_sf"/>
</dbReference>
<keyword evidence="4" id="KW-1185">Reference proteome</keyword>
<dbReference type="GO" id="GO:0008887">
    <property type="term" value="F:glycerate kinase activity"/>
    <property type="evidence" value="ECO:0007669"/>
    <property type="project" value="InterPro"/>
</dbReference>
<keyword evidence="3" id="KW-0560">Oxidoreductase</keyword>
<accession>A0A238L1M4</accession>
<sequence length="386" mass="39953">MTQGNSYRADRKQRAVALWNAGTHAANGTFSVRKAIETQGLTAPSAIVSIGKAASAMALGALEKFEVEIPTLVITKYDHTAPELAANATTSVIEAAHPIPDENSLIAGRKALDFVTGLTAEDRLMLLISGGASSLAEVLAPGITLDDLKSLNQDMISQDRTIEEINAARRKLSLIKSGGLLSHFKGAHVDVIFISDVLKDDPNVIGSGIGSVGTQTSPPFSINSFVAANNQQSRQAVADEVTAQNLPVIENAESLYGEISDLAKTLAEKLRNGENGVYVWGGEPVVNLPENPGNGGRNQALALLLARELHGQDDIAIVVGGTDGTDGPTAAAGGVVDGNTYDRDQGHDAAIAQANAGDALAGVDSLLITGPTGTNVMDLIVAVKGP</sequence>
<dbReference type="GO" id="GO:0005737">
    <property type="term" value="C:cytoplasm"/>
    <property type="evidence" value="ECO:0007669"/>
    <property type="project" value="TreeGrafter"/>
</dbReference>
<dbReference type="PANTHER" id="PTHR12227">
    <property type="entry name" value="GLYCERATE KINASE"/>
    <property type="match status" value="1"/>
</dbReference>
<reference evidence="3 4" key="1">
    <citation type="submission" date="2017-05" db="EMBL/GenBank/DDBJ databases">
        <authorList>
            <person name="Song R."/>
            <person name="Chenine A.L."/>
            <person name="Ruprecht R.M."/>
        </authorList>
    </citation>
    <scope>NUCLEOTIDE SEQUENCE [LARGE SCALE GENOMIC DNA]</scope>
    <source>
        <strain evidence="3 4">CECT 8663</strain>
    </source>
</reference>
<protein>
    <submittedName>
        <fullName evidence="3">Hydroxypyruvate reductase</fullName>
        <ecNumber evidence="3">1.1.1.81</ecNumber>
    </submittedName>
</protein>
<dbReference type="EMBL" id="FXYH01000018">
    <property type="protein sequence ID" value="SMX48721.1"/>
    <property type="molecule type" value="Genomic_DNA"/>
</dbReference>
<dbReference type="Proteomes" id="UP000220836">
    <property type="component" value="Unassembled WGS sequence"/>
</dbReference>
<evidence type="ECO:0000259" key="2">
    <source>
        <dbReference type="Pfam" id="PF13660"/>
    </source>
</evidence>
<feature type="domain" description="MOFRL" evidence="1">
    <location>
        <begin position="277"/>
        <end position="378"/>
    </location>
</feature>
<dbReference type="InterPro" id="IPR025286">
    <property type="entry name" value="MOFRL_assoc_dom"/>
</dbReference>
<feature type="domain" description="MOFRL-associated" evidence="2">
    <location>
        <begin position="43"/>
        <end position="209"/>
    </location>
</feature>
<dbReference type="InterPro" id="IPR039760">
    <property type="entry name" value="MOFRL_protein"/>
</dbReference>
<dbReference type="Gene3D" id="3.40.50.10180">
    <property type="entry name" value="Glycerate kinase, MOFRL-like N-terminal domain"/>
    <property type="match status" value="1"/>
</dbReference>
<evidence type="ECO:0000313" key="3">
    <source>
        <dbReference type="EMBL" id="SMX48721.1"/>
    </source>
</evidence>
<gene>
    <name evidence="3" type="primary">ttuD_2</name>
    <name evidence="3" type="ORF">PEV8663_03926</name>
</gene>
<organism evidence="3 4">
    <name type="scientific">Pelagimonas varians</name>
    <dbReference type="NCBI Taxonomy" id="696760"/>
    <lineage>
        <taxon>Bacteria</taxon>
        <taxon>Pseudomonadati</taxon>
        <taxon>Pseudomonadota</taxon>
        <taxon>Alphaproteobacteria</taxon>
        <taxon>Rhodobacterales</taxon>
        <taxon>Roseobacteraceae</taxon>
        <taxon>Pelagimonas</taxon>
    </lineage>
</organism>
<dbReference type="SUPFAM" id="SSF82544">
    <property type="entry name" value="GckA/TtuD-like"/>
    <property type="match status" value="1"/>
</dbReference>
<name>A0A238L1M4_9RHOB</name>
<dbReference type="Pfam" id="PF05161">
    <property type="entry name" value="MOFRL"/>
    <property type="match status" value="1"/>
</dbReference>
<proteinExistence type="predicted"/>